<name>A0A8J3HYH2_9CHLR</name>
<comment type="caution">
    <text evidence="2">The sequence shown here is derived from an EMBL/GenBank/DDBJ whole genome shotgun (WGS) entry which is preliminary data.</text>
</comment>
<proteinExistence type="predicted"/>
<accession>A0A8J3HYH2</accession>
<dbReference type="Proteomes" id="UP000612362">
    <property type="component" value="Unassembled WGS sequence"/>
</dbReference>
<feature type="compositionally biased region" description="Basic and acidic residues" evidence="1">
    <location>
        <begin position="13"/>
        <end position="25"/>
    </location>
</feature>
<feature type="region of interest" description="Disordered" evidence="1">
    <location>
        <begin position="1"/>
        <end position="147"/>
    </location>
</feature>
<evidence type="ECO:0000313" key="2">
    <source>
        <dbReference type="EMBL" id="GHO46064.1"/>
    </source>
</evidence>
<dbReference type="AlphaFoldDB" id="A0A8J3HYH2"/>
<evidence type="ECO:0000256" key="1">
    <source>
        <dbReference type="SAM" id="MobiDB-lite"/>
    </source>
</evidence>
<dbReference type="EMBL" id="BNJF01000002">
    <property type="protein sequence ID" value="GHO46064.1"/>
    <property type="molecule type" value="Genomic_DNA"/>
</dbReference>
<dbReference type="RefSeq" id="WP_220195467.1">
    <property type="nucleotide sequence ID" value="NZ_BNJF01000002.1"/>
</dbReference>
<organism evidence="2 3">
    <name type="scientific">Ktedonospora formicarum</name>
    <dbReference type="NCBI Taxonomy" id="2778364"/>
    <lineage>
        <taxon>Bacteria</taxon>
        <taxon>Bacillati</taxon>
        <taxon>Chloroflexota</taxon>
        <taxon>Ktedonobacteria</taxon>
        <taxon>Ktedonobacterales</taxon>
        <taxon>Ktedonobacteraceae</taxon>
        <taxon>Ktedonospora</taxon>
    </lineage>
</organism>
<sequence length="147" mass="16325">MNESQQQPDNLTEAERGGSRAERLGHQLGFAIGRMRQQIQHVISDQHPGEAHENRDAGEQHTNRPDEAGSIASSPRTHRAEEIVDEAGHRLSVAASRTGAQLQKATARAREEAEDILAEARYLRHRPANKPESGNQAPSHTHERPDR</sequence>
<feature type="compositionally biased region" description="Basic and acidic residues" evidence="1">
    <location>
        <begin position="47"/>
        <end position="67"/>
    </location>
</feature>
<feature type="compositionally biased region" description="Polar residues" evidence="1">
    <location>
        <begin position="1"/>
        <end position="10"/>
    </location>
</feature>
<feature type="compositionally biased region" description="Basic and acidic residues" evidence="1">
    <location>
        <begin position="78"/>
        <end position="89"/>
    </location>
</feature>
<reference evidence="2" key="1">
    <citation type="submission" date="2020-10" db="EMBL/GenBank/DDBJ databases">
        <title>Taxonomic study of unclassified bacteria belonging to the class Ktedonobacteria.</title>
        <authorList>
            <person name="Yabe S."/>
            <person name="Wang C.M."/>
            <person name="Zheng Y."/>
            <person name="Sakai Y."/>
            <person name="Cavaletti L."/>
            <person name="Monciardini P."/>
            <person name="Donadio S."/>
        </authorList>
    </citation>
    <scope>NUCLEOTIDE SEQUENCE</scope>
    <source>
        <strain evidence="2">SOSP1-1</strain>
    </source>
</reference>
<keyword evidence="3" id="KW-1185">Reference proteome</keyword>
<evidence type="ECO:0000313" key="3">
    <source>
        <dbReference type="Proteomes" id="UP000612362"/>
    </source>
</evidence>
<gene>
    <name evidence="2" type="ORF">KSX_42270</name>
</gene>
<protein>
    <submittedName>
        <fullName evidence="2">Uncharacterized protein</fullName>
    </submittedName>
</protein>